<dbReference type="SMART" id="SM00324">
    <property type="entry name" value="RhoGAP"/>
    <property type="match status" value="1"/>
</dbReference>
<dbReference type="InterPro" id="IPR051025">
    <property type="entry name" value="RhoGAP"/>
</dbReference>
<feature type="compositionally biased region" description="Polar residues" evidence="2">
    <location>
        <begin position="145"/>
        <end position="159"/>
    </location>
</feature>
<dbReference type="Proteomes" id="UP001206595">
    <property type="component" value="Unassembled WGS sequence"/>
</dbReference>
<feature type="compositionally biased region" description="Basic and acidic residues" evidence="2">
    <location>
        <begin position="544"/>
        <end position="565"/>
    </location>
</feature>
<feature type="compositionally biased region" description="Polar residues" evidence="2">
    <location>
        <begin position="168"/>
        <end position="183"/>
    </location>
</feature>
<keyword evidence="1" id="KW-0343">GTPase activation</keyword>
<proteinExistence type="predicted"/>
<gene>
    <name evidence="4" type="ORF">K450DRAFT_231734</name>
</gene>
<feature type="region of interest" description="Disordered" evidence="2">
    <location>
        <begin position="130"/>
        <end position="189"/>
    </location>
</feature>
<dbReference type="CDD" id="cd00159">
    <property type="entry name" value="RhoGAP"/>
    <property type="match status" value="1"/>
</dbReference>
<feature type="region of interest" description="Disordered" evidence="2">
    <location>
        <begin position="1"/>
        <end position="105"/>
    </location>
</feature>
<dbReference type="GO" id="GO:0007165">
    <property type="term" value="P:signal transduction"/>
    <property type="evidence" value="ECO:0007669"/>
    <property type="project" value="InterPro"/>
</dbReference>
<dbReference type="PANTHER" id="PTHR15228">
    <property type="entry name" value="SPERMATHECAL PHYSIOLOGY VARIANT"/>
    <property type="match status" value="1"/>
</dbReference>
<dbReference type="PROSITE" id="PS50238">
    <property type="entry name" value="RHOGAP"/>
    <property type="match status" value="1"/>
</dbReference>
<dbReference type="InterPro" id="IPR008936">
    <property type="entry name" value="Rho_GTPase_activation_prot"/>
</dbReference>
<dbReference type="RefSeq" id="XP_051446531.1">
    <property type="nucleotide sequence ID" value="XM_051587478.1"/>
</dbReference>
<feature type="compositionally biased region" description="Polar residues" evidence="2">
    <location>
        <begin position="516"/>
        <end position="529"/>
    </location>
</feature>
<accession>A0AAD5EDR1</accession>
<feature type="compositionally biased region" description="Polar residues" evidence="2">
    <location>
        <begin position="487"/>
        <end position="499"/>
    </location>
</feature>
<protein>
    <recommendedName>
        <fullName evidence="3">Rho-GAP domain-containing protein</fullName>
    </recommendedName>
</protein>
<dbReference type="EMBL" id="MU620905">
    <property type="protein sequence ID" value="KAI8581527.1"/>
    <property type="molecule type" value="Genomic_DNA"/>
</dbReference>
<keyword evidence="5" id="KW-1185">Reference proteome</keyword>
<evidence type="ECO:0000313" key="5">
    <source>
        <dbReference type="Proteomes" id="UP001206595"/>
    </source>
</evidence>
<sequence length="689" mass="76691">MTTESLPISASELKHQYQDAHSNLAAKKPRKSNRDSSRHSAGPLKPKQSSPEAQKHEIQASPPPYNDKIRPLPNRNTKKPGAPLRNDQWKQVNSSTNDLRVRAPTSEAASHIERFNIAMMPYNVSRIVSEVDDNGSPTPRKVITPKSSKSSITATSRTSPLAFKKGRSQNSKSFDATPQSTNYVDLDMTDNKPKRSSNLFAMLLSKRSPSADKMRSPKPSAAFIGVALEDNYSFTSVDVKGDKIVVPTILNQCWMEVRKRGLEVEGIFRINGGEKEVIALCEEFERAPVEVHDFSAMNIHTLPSVIKKYLGALPEPVIPVQFSTVFMEVVDLNTSDFTKIEALIELGSLMAFPHLHLLVYLLDVIINDILEHSEKNLITSEALAVLLYPSCSGQEILSVAAAAAAARRPSNRRNFHGVFQGSKNEDADSMLNAATRNSARCMQMWEFLMDNREPLTNGWRKSIRKVLTSQKRSTKEIISFVAGDRCPSQNEMQKEQLSSIDDRKPISAATDRGPEPQNTTDNHSISDANPSISSKHHPSSSDVSAKDIDEIYPDHKPSKQDEHKQLRLKASLSTPTASSNPEESNPAQKKGFFARLRTTSMTTRNGPPPVPAHQPPPVPIHNADAQRNRPPRQHMKQPSFRARAAAEKVIKRRSVDLSNKRPPEPERTSVPNNWVKKTYKVAFKGQPNE</sequence>
<dbReference type="GO" id="GO:0005096">
    <property type="term" value="F:GTPase activator activity"/>
    <property type="evidence" value="ECO:0007669"/>
    <property type="project" value="UniProtKB-KW"/>
</dbReference>
<dbReference type="SUPFAM" id="SSF48350">
    <property type="entry name" value="GTPase activation domain, GAP"/>
    <property type="match status" value="1"/>
</dbReference>
<dbReference type="AlphaFoldDB" id="A0AAD5EDR1"/>
<evidence type="ECO:0000259" key="3">
    <source>
        <dbReference type="PROSITE" id="PS50238"/>
    </source>
</evidence>
<evidence type="ECO:0000256" key="2">
    <source>
        <dbReference type="SAM" id="MobiDB-lite"/>
    </source>
</evidence>
<dbReference type="Pfam" id="PF00620">
    <property type="entry name" value="RhoGAP"/>
    <property type="match status" value="1"/>
</dbReference>
<feature type="compositionally biased region" description="Polar residues" evidence="2">
    <location>
        <begin position="89"/>
        <end position="98"/>
    </location>
</feature>
<reference evidence="4" key="1">
    <citation type="submission" date="2021-06" db="EMBL/GenBank/DDBJ databases">
        <authorList>
            <consortium name="DOE Joint Genome Institute"/>
            <person name="Mondo S.J."/>
            <person name="Amses K.R."/>
            <person name="Simmons D.R."/>
            <person name="Longcore J.E."/>
            <person name="Seto K."/>
            <person name="Alves G.H."/>
            <person name="Bonds A.E."/>
            <person name="Quandt C.A."/>
            <person name="Davis W.J."/>
            <person name="Chang Y."/>
            <person name="Letcher P.M."/>
            <person name="Powell M.J."/>
            <person name="Kuo A."/>
            <person name="Labutti K."/>
            <person name="Pangilinan J."/>
            <person name="Andreopoulos W."/>
            <person name="Tritt A."/>
            <person name="Riley R."/>
            <person name="Hundley H."/>
            <person name="Johnson J."/>
            <person name="Lipzen A."/>
            <person name="Barry K."/>
            <person name="Berbee M.L."/>
            <person name="Buchler N.E."/>
            <person name="Grigoriev I.V."/>
            <person name="Spatafora J.W."/>
            <person name="Stajich J.E."/>
            <person name="James T.Y."/>
        </authorList>
    </citation>
    <scope>NUCLEOTIDE SEQUENCE</scope>
    <source>
        <strain evidence="4">AG</strain>
    </source>
</reference>
<feature type="domain" description="Rho-GAP" evidence="3">
    <location>
        <begin position="226"/>
        <end position="456"/>
    </location>
</feature>
<feature type="region of interest" description="Disordered" evidence="2">
    <location>
        <begin position="482"/>
        <end position="672"/>
    </location>
</feature>
<dbReference type="Gene3D" id="1.10.555.10">
    <property type="entry name" value="Rho GTPase activation protein"/>
    <property type="match status" value="1"/>
</dbReference>
<dbReference type="InterPro" id="IPR000198">
    <property type="entry name" value="RhoGAP_dom"/>
</dbReference>
<dbReference type="PANTHER" id="PTHR15228:SF25">
    <property type="entry name" value="F-BAR DOMAIN-CONTAINING PROTEIN"/>
    <property type="match status" value="1"/>
</dbReference>
<evidence type="ECO:0000313" key="4">
    <source>
        <dbReference type="EMBL" id="KAI8581527.1"/>
    </source>
</evidence>
<feature type="compositionally biased region" description="Polar residues" evidence="2">
    <location>
        <begin position="571"/>
        <end position="587"/>
    </location>
</feature>
<feature type="compositionally biased region" description="Pro residues" evidence="2">
    <location>
        <begin position="606"/>
        <end position="619"/>
    </location>
</feature>
<dbReference type="GeneID" id="75912823"/>
<feature type="compositionally biased region" description="Basic and acidic residues" evidence="2">
    <location>
        <begin position="644"/>
        <end position="667"/>
    </location>
</feature>
<comment type="caution">
    <text evidence="4">The sequence shown here is derived from an EMBL/GenBank/DDBJ whole genome shotgun (WGS) entry which is preliminary data.</text>
</comment>
<evidence type="ECO:0000256" key="1">
    <source>
        <dbReference type="ARBA" id="ARBA00022468"/>
    </source>
</evidence>
<organism evidence="4 5">
    <name type="scientific">Umbelopsis ramanniana AG</name>
    <dbReference type="NCBI Taxonomy" id="1314678"/>
    <lineage>
        <taxon>Eukaryota</taxon>
        <taxon>Fungi</taxon>
        <taxon>Fungi incertae sedis</taxon>
        <taxon>Mucoromycota</taxon>
        <taxon>Mucoromycotina</taxon>
        <taxon>Umbelopsidomycetes</taxon>
        <taxon>Umbelopsidales</taxon>
        <taxon>Umbelopsidaceae</taxon>
        <taxon>Umbelopsis</taxon>
    </lineage>
</organism>
<reference evidence="4" key="2">
    <citation type="journal article" date="2022" name="Proc. Natl. Acad. Sci. U.S.A.">
        <title>Diploid-dominant life cycles characterize the early evolution of Fungi.</title>
        <authorList>
            <person name="Amses K.R."/>
            <person name="Simmons D.R."/>
            <person name="Longcore J.E."/>
            <person name="Mondo S.J."/>
            <person name="Seto K."/>
            <person name="Jeronimo G.H."/>
            <person name="Bonds A.E."/>
            <person name="Quandt C.A."/>
            <person name="Davis W.J."/>
            <person name="Chang Y."/>
            <person name="Federici B.A."/>
            <person name="Kuo A."/>
            <person name="LaButti K."/>
            <person name="Pangilinan J."/>
            <person name="Andreopoulos W."/>
            <person name="Tritt A."/>
            <person name="Riley R."/>
            <person name="Hundley H."/>
            <person name="Johnson J."/>
            <person name="Lipzen A."/>
            <person name="Barry K."/>
            <person name="Lang B.F."/>
            <person name="Cuomo C.A."/>
            <person name="Buchler N.E."/>
            <person name="Grigoriev I.V."/>
            <person name="Spatafora J.W."/>
            <person name="Stajich J.E."/>
            <person name="James T.Y."/>
        </authorList>
    </citation>
    <scope>NUCLEOTIDE SEQUENCE</scope>
    <source>
        <strain evidence="4">AG</strain>
    </source>
</reference>
<name>A0AAD5EDR1_UMBRA</name>